<gene>
    <name evidence="3" type="ORF">FHE74_07055</name>
</gene>
<protein>
    <recommendedName>
        <fullName evidence="5">Type VI secretion system lipoprotein TssJ</fullName>
    </recommendedName>
</protein>
<dbReference type="RefSeq" id="WP_139465803.1">
    <property type="nucleotide sequence ID" value="NZ_VDHJ01000009.1"/>
</dbReference>
<evidence type="ECO:0000313" key="4">
    <source>
        <dbReference type="Proteomes" id="UP000312032"/>
    </source>
</evidence>
<comment type="caution">
    <text evidence="3">The sequence shown here is derived from an EMBL/GenBank/DDBJ whole genome shotgun (WGS) entry which is preliminary data.</text>
</comment>
<evidence type="ECO:0000256" key="1">
    <source>
        <dbReference type="SAM" id="MobiDB-lite"/>
    </source>
</evidence>
<feature type="chain" id="PRO_5038465999" description="Type VI secretion system lipoprotein TssJ" evidence="2">
    <location>
        <begin position="25"/>
        <end position="179"/>
    </location>
</feature>
<keyword evidence="4" id="KW-1185">Reference proteome</keyword>
<evidence type="ECO:0000313" key="3">
    <source>
        <dbReference type="EMBL" id="TNL96774.1"/>
    </source>
</evidence>
<dbReference type="PROSITE" id="PS51257">
    <property type="entry name" value="PROKAR_LIPOPROTEIN"/>
    <property type="match status" value="1"/>
</dbReference>
<evidence type="ECO:0008006" key="5">
    <source>
        <dbReference type="Google" id="ProtNLM"/>
    </source>
</evidence>
<sequence>MKIRRPLATATSILGCLVSLSALTACGNLLNVDSVGSSALTQDSQGNVFLLVNACGRGVTKINAELGSNSSENGWQELDQQEFDTPKRGKFTVDLPQLSEALKQPRNEDLYIRVTVDVNKRPHEYLKVLGQAYLAGPALPADMFQEAKPGSLMKGYSPESPGKPSDSFVTQEDIDTCRV</sequence>
<evidence type="ECO:0000256" key="2">
    <source>
        <dbReference type="SAM" id="SignalP"/>
    </source>
</evidence>
<dbReference type="Proteomes" id="UP000312032">
    <property type="component" value="Unassembled WGS sequence"/>
</dbReference>
<organism evidence="3 4">
    <name type="scientific">Corynebacterium tapiri</name>
    <dbReference type="NCBI Taxonomy" id="1448266"/>
    <lineage>
        <taxon>Bacteria</taxon>
        <taxon>Bacillati</taxon>
        <taxon>Actinomycetota</taxon>
        <taxon>Actinomycetes</taxon>
        <taxon>Mycobacteriales</taxon>
        <taxon>Corynebacteriaceae</taxon>
        <taxon>Corynebacterium</taxon>
    </lineage>
</organism>
<feature type="region of interest" description="Disordered" evidence="1">
    <location>
        <begin position="150"/>
        <end position="179"/>
    </location>
</feature>
<reference evidence="3 4" key="1">
    <citation type="submission" date="2019-06" db="EMBL/GenBank/DDBJ databases">
        <authorList>
            <person name="Li J."/>
        </authorList>
    </citation>
    <scope>NUCLEOTIDE SEQUENCE [LARGE SCALE GENOMIC DNA]</scope>
    <source>
        <strain evidence="3 4">LMG 28165</strain>
    </source>
</reference>
<name>A0A5C4U2I5_9CORY</name>
<keyword evidence="2" id="KW-0732">Signal</keyword>
<feature type="signal peptide" evidence="2">
    <location>
        <begin position="1"/>
        <end position="24"/>
    </location>
</feature>
<dbReference type="EMBL" id="VDHJ01000009">
    <property type="protein sequence ID" value="TNL96774.1"/>
    <property type="molecule type" value="Genomic_DNA"/>
</dbReference>
<proteinExistence type="predicted"/>
<accession>A0A5C4U2I5</accession>
<dbReference type="AlphaFoldDB" id="A0A5C4U2I5"/>